<evidence type="ECO:0000313" key="1">
    <source>
        <dbReference type="EMBL" id="LAA70526.1"/>
    </source>
</evidence>
<name>A0A2D4HF27_MICLE</name>
<dbReference type="AlphaFoldDB" id="A0A2D4HF27"/>
<accession>A0A2D4HF27</accession>
<organism evidence="1">
    <name type="scientific">Micrurus lemniscatus lemniscatus</name>
    <dbReference type="NCBI Taxonomy" id="129467"/>
    <lineage>
        <taxon>Eukaryota</taxon>
        <taxon>Metazoa</taxon>
        <taxon>Chordata</taxon>
        <taxon>Craniata</taxon>
        <taxon>Vertebrata</taxon>
        <taxon>Euteleostomi</taxon>
        <taxon>Lepidosauria</taxon>
        <taxon>Squamata</taxon>
        <taxon>Bifurcata</taxon>
        <taxon>Unidentata</taxon>
        <taxon>Episquamata</taxon>
        <taxon>Toxicofera</taxon>
        <taxon>Serpentes</taxon>
        <taxon>Colubroidea</taxon>
        <taxon>Elapidae</taxon>
        <taxon>Elapinae</taxon>
        <taxon>Micrurus</taxon>
    </lineage>
</organism>
<reference evidence="1" key="1">
    <citation type="submission" date="2017-07" db="EMBL/GenBank/DDBJ databases">
        <authorList>
            <person name="Mikheyev A."/>
            <person name="Grau M."/>
        </authorList>
    </citation>
    <scope>NUCLEOTIDE SEQUENCE</scope>
    <source>
        <tissue evidence="1">Venom_gland</tissue>
    </source>
</reference>
<dbReference type="EMBL" id="IACK01028980">
    <property type="protein sequence ID" value="LAA70526.1"/>
    <property type="molecule type" value="Transcribed_RNA"/>
</dbReference>
<sequence length="139" mass="16449">MLVSVIYIKQNTLQNGDWVGVQFNSPILAKTNTVIPEHPNAPFLLTQRTDFVIKLQKRIVEVTVRTPYAMHILFPDCCLKKKRAGILHLFCYKCAACINISEKRECSKKSKIIYKREREERGREREREREREMQHLYLV</sequence>
<reference evidence="1" key="2">
    <citation type="submission" date="2017-11" db="EMBL/GenBank/DDBJ databases">
        <title>Coralsnake Venomics: Analyses of Venom Gland Transcriptomes and Proteomes of Six Brazilian Taxa.</title>
        <authorList>
            <person name="Aird S.D."/>
            <person name="Jorge da Silva N."/>
            <person name="Qiu L."/>
            <person name="Villar-Briones A."/>
            <person name="Aparecida-Saddi V."/>
            <person name="Campos-Telles M.P."/>
            <person name="Grau M."/>
            <person name="Mikheyev A.S."/>
        </authorList>
    </citation>
    <scope>NUCLEOTIDE SEQUENCE</scope>
    <source>
        <tissue evidence="1">Venom_gland</tissue>
    </source>
</reference>
<protein>
    <submittedName>
        <fullName evidence="1">Uncharacterized protein</fullName>
    </submittedName>
</protein>
<proteinExistence type="predicted"/>